<protein>
    <submittedName>
        <fullName evidence="1">Uncharacterized protein</fullName>
    </submittedName>
</protein>
<reference evidence="1 2" key="1">
    <citation type="journal article" date="2008" name="BMC Genomics">
        <title>Acidithiobacillus ferrooxidans metabolism: from genome sequence to industrial applications.</title>
        <authorList>
            <person name="Valdes J."/>
            <person name="Pedroso I."/>
            <person name="Quatrini R."/>
            <person name="Dodson R.J."/>
            <person name="Tettelin H."/>
            <person name="Blake R.II."/>
            <person name="Eisen J.A."/>
            <person name="Holmes D.S."/>
        </authorList>
    </citation>
    <scope>NUCLEOTIDE SEQUENCE [LARGE SCALE GENOMIC DNA]</scope>
    <source>
        <strain evidence="2">ATCC 23270 / DSM 14882 / CIP 104768 / NCIMB 8455</strain>
    </source>
</reference>
<dbReference type="EMBL" id="CP001219">
    <property type="protein sequence ID" value="ACK79790.1"/>
    <property type="molecule type" value="Genomic_DNA"/>
</dbReference>
<dbReference type="AlphaFoldDB" id="B7J6I2"/>
<dbReference type="HOGENOM" id="CLU_3338946_0_0_6"/>
<dbReference type="STRING" id="243159.AFE_0766"/>
<gene>
    <name evidence="1" type="ordered locus">AFE_0766</name>
</gene>
<sequence length="37" mass="4684">MRFMNTYHTKKELYRIQRCAHHDYERTLWMDTRAAPL</sequence>
<evidence type="ECO:0000313" key="2">
    <source>
        <dbReference type="Proteomes" id="UP000001362"/>
    </source>
</evidence>
<name>B7J6I2_ACIF2</name>
<dbReference type="KEGG" id="afr:AFE_0766"/>
<accession>B7J6I2</accession>
<dbReference type="PaxDb" id="243159-AFE_0766"/>
<keyword evidence="2" id="KW-1185">Reference proteome</keyword>
<proteinExistence type="predicted"/>
<dbReference type="Proteomes" id="UP000001362">
    <property type="component" value="Chromosome"/>
</dbReference>
<organism evidence="1 2">
    <name type="scientific">Acidithiobacillus ferrooxidans (strain ATCC 23270 / DSM 14882 / CIP 104768 / NCIMB 8455)</name>
    <name type="common">Ferrobacillus ferrooxidans (strain ATCC 23270)</name>
    <dbReference type="NCBI Taxonomy" id="243159"/>
    <lineage>
        <taxon>Bacteria</taxon>
        <taxon>Pseudomonadati</taxon>
        <taxon>Pseudomonadota</taxon>
        <taxon>Acidithiobacillia</taxon>
        <taxon>Acidithiobacillales</taxon>
        <taxon>Acidithiobacillaceae</taxon>
        <taxon>Acidithiobacillus</taxon>
    </lineage>
</organism>
<evidence type="ECO:0000313" key="1">
    <source>
        <dbReference type="EMBL" id="ACK79790.1"/>
    </source>
</evidence>